<comment type="caution">
    <text evidence="11">The sequence shown here is derived from an EMBL/GenBank/DDBJ whole genome shotgun (WGS) entry which is preliminary data.</text>
</comment>
<keyword evidence="7" id="KW-0067">ATP-binding</keyword>
<evidence type="ECO:0000313" key="11">
    <source>
        <dbReference type="EMBL" id="OBX09992.1"/>
    </source>
</evidence>
<dbReference type="PANTHER" id="PTHR42914:SF1">
    <property type="entry name" value="7-CYANO-7-DEAZAGUANINE SYNTHASE"/>
    <property type="match status" value="1"/>
</dbReference>
<dbReference type="GO" id="GO:0016874">
    <property type="term" value="F:ligase activity"/>
    <property type="evidence" value="ECO:0007669"/>
    <property type="project" value="UniProtKB-KW"/>
</dbReference>
<organism evidence="11 12">
    <name type="scientific">Gallibacterium genomosp. 3</name>
    <dbReference type="NCBI Taxonomy" id="505345"/>
    <lineage>
        <taxon>Bacteria</taxon>
        <taxon>Pseudomonadati</taxon>
        <taxon>Pseudomonadota</taxon>
        <taxon>Gammaproteobacteria</taxon>
        <taxon>Pasteurellales</taxon>
        <taxon>Pasteurellaceae</taxon>
        <taxon>Gallibacterium</taxon>
    </lineage>
</organism>
<dbReference type="Proteomes" id="UP000243168">
    <property type="component" value="Unassembled WGS sequence"/>
</dbReference>
<evidence type="ECO:0000256" key="6">
    <source>
        <dbReference type="ARBA" id="ARBA00022833"/>
    </source>
</evidence>
<dbReference type="PATRIC" id="fig|505345.8.peg.914"/>
<evidence type="ECO:0000313" key="12">
    <source>
        <dbReference type="Proteomes" id="UP000243168"/>
    </source>
</evidence>
<evidence type="ECO:0000256" key="1">
    <source>
        <dbReference type="ARBA" id="ARBA00005061"/>
    </source>
</evidence>
<keyword evidence="4" id="KW-0547">Nucleotide-binding</keyword>
<evidence type="ECO:0000256" key="8">
    <source>
        <dbReference type="ARBA" id="ARBA00037993"/>
    </source>
</evidence>
<dbReference type="PANTHER" id="PTHR42914">
    <property type="entry name" value="7-CYANO-7-DEAZAGUANINE SYNTHASE"/>
    <property type="match status" value="1"/>
</dbReference>
<dbReference type="EMBL" id="JTJS01000039">
    <property type="protein sequence ID" value="OBX09992.1"/>
    <property type="molecule type" value="Genomic_DNA"/>
</dbReference>
<dbReference type="RefSeq" id="WP_065234336.1">
    <property type="nucleotide sequence ID" value="NZ_JTJS01000039.1"/>
</dbReference>
<dbReference type="AlphaFoldDB" id="A0A1A7Q7X1"/>
<evidence type="ECO:0000256" key="2">
    <source>
        <dbReference type="ARBA" id="ARBA00022598"/>
    </source>
</evidence>
<dbReference type="GO" id="GO:0008616">
    <property type="term" value="P:tRNA queuosine(34) biosynthetic process"/>
    <property type="evidence" value="ECO:0007669"/>
    <property type="project" value="UniProtKB-KW"/>
</dbReference>
<keyword evidence="3" id="KW-0479">Metal-binding</keyword>
<name>A0A1A7Q7X1_9PAST</name>
<dbReference type="GO" id="GO:0003677">
    <property type="term" value="F:DNA binding"/>
    <property type="evidence" value="ECO:0007669"/>
    <property type="project" value="UniProtKB-KW"/>
</dbReference>
<reference evidence="11 12" key="1">
    <citation type="submission" date="2014-11" db="EMBL/GenBank/DDBJ databases">
        <title>Pan-genome of Gallibacterium spp.</title>
        <authorList>
            <person name="Kudirkiene E."/>
            <person name="Bojesen A.M."/>
        </authorList>
    </citation>
    <scope>NUCLEOTIDE SEQUENCE [LARGE SCALE GENOMIC DNA]</scope>
    <source>
        <strain evidence="11 12">F298</strain>
    </source>
</reference>
<dbReference type="EC" id="6.3.4.20" evidence="9"/>
<keyword evidence="2" id="KW-0436">Ligase</keyword>
<evidence type="ECO:0000256" key="7">
    <source>
        <dbReference type="ARBA" id="ARBA00022840"/>
    </source>
</evidence>
<dbReference type="InterPro" id="IPR049676">
    <property type="entry name" value="QatC"/>
</dbReference>
<evidence type="ECO:0000256" key="10">
    <source>
        <dbReference type="ARBA" id="ARBA00047890"/>
    </source>
</evidence>
<comment type="similarity">
    <text evidence="8">Belongs to the QueC family.</text>
</comment>
<dbReference type="InterPro" id="IPR014729">
    <property type="entry name" value="Rossmann-like_a/b/a_fold"/>
</dbReference>
<evidence type="ECO:0000256" key="3">
    <source>
        <dbReference type="ARBA" id="ARBA00022723"/>
    </source>
</evidence>
<dbReference type="NCBIfam" id="NF041925">
    <property type="entry name" value="QatC"/>
    <property type="match status" value="1"/>
</dbReference>
<comment type="pathway">
    <text evidence="1">Purine metabolism; 7-cyano-7-deazaguanine biosynthesis.</text>
</comment>
<dbReference type="InterPro" id="IPR018317">
    <property type="entry name" value="QueC"/>
</dbReference>
<dbReference type="Gene3D" id="3.40.50.620">
    <property type="entry name" value="HUPs"/>
    <property type="match status" value="1"/>
</dbReference>
<keyword evidence="6" id="KW-0862">Zinc</keyword>
<dbReference type="GO" id="GO:0046872">
    <property type="term" value="F:metal ion binding"/>
    <property type="evidence" value="ECO:0007669"/>
    <property type="project" value="UniProtKB-KW"/>
</dbReference>
<protein>
    <recommendedName>
        <fullName evidence="9">7-cyano-7-deazaguanine synthase</fullName>
        <ecNumber evidence="9">6.3.4.20</ecNumber>
    </recommendedName>
</protein>
<evidence type="ECO:0000256" key="4">
    <source>
        <dbReference type="ARBA" id="ARBA00022741"/>
    </source>
</evidence>
<keyword evidence="5" id="KW-0671">Queuosine biosynthesis</keyword>
<dbReference type="SUPFAM" id="SSF52402">
    <property type="entry name" value="Adenine nucleotide alpha hydrolases-like"/>
    <property type="match status" value="1"/>
</dbReference>
<dbReference type="GO" id="GO:0005524">
    <property type="term" value="F:ATP binding"/>
    <property type="evidence" value="ECO:0007669"/>
    <property type="project" value="UniProtKB-KW"/>
</dbReference>
<evidence type="ECO:0000256" key="9">
    <source>
        <dbReference type="ARBA" id="ARBA00039149"/>
    </source>
</evidence>
<accession>A0A1A7Q7X1</accession>
<evidence type="ECO:0000256" key="5">
    <source>
        <dbReference type="ARBA" id="ARBA00022785"/>
    </source>
</evidence>
<keyword evidence="11" id="KW-0238">DNA-binding</keyword>
<comment type="catalytic activity">
    <reaction evidence="10">
        <text>7-carboxy-7-carbaguanine + NH4(+) + 2 ATP = 7-cyano-7-carbaguanine + 2 AMP + 2 diphosphate + 2 H(+)</text>
        <dbReference type="Rhea" id="RHEA:27982"/>
        <dbReference type="ChEBI" id="CHEBI:15378"/>
        <dbReference type="ChEBI" id="CHEBI:28938"/>
        <dbReference type="ChEBI" id="CHEBI:30616"/>
        <dbReference type="ChEBI" id="CHEBI:33019"/>
        <dbReference type="ChEBI" id="CHEBI:45075"/>
        <dbReference type="ChEBI" id="CHEBI:61036"/>
        <dbReference type="ChEBI" id="CHEBI:456215"/>
        <dbReference type="EC" id="6.3.4.20"/>
    </reaction>
</comment>
<dbReference type="Pfam" id="PF06508">
    <property type="entry name" value="QueC"/>
    <property type="match status" value="1"/>
</dbReference>
<sequence>MTQLTFHHDIDQLTNLQDDVIPVQLYGMGDKNLQIAHIGNKVLDRVKRLGIEPNNQVMDFLTIAMAVTAADTFVLRKDTANGWCRSFSITLPLCQPDIWRANKAHLEQILHFLSGDIWQFDFQENGRTPPQPYSQNSRTKLVDLKNKDCICLFSGGLDSAIGAIDLLEQGYSPVLVSHSYKGDKSRQQMIVEKFNQSHYVNQFSQFNAIAQPHLNNGRATEITMRTRSLNFLAFAVVSAYALQEVAQKEIDIFIPENGVISINAPLTVRRVGTLSTRTTHPYFIQEIQQLFSAVNIPFTLKNPYQFKTKGQMIAECTNLPLLRQIIPDTVSCSHWKRKNQQCGVCVPCLIRRAALHYAGITHDAEYEFNDIRQILTNRDRKDDLFALINAIRQKNHLNMNQWVLQSGSLPTQQLNQFADVFMNGLNEVEQLLIANRIL</sequence>
<proteinExistence type="inferred from homology"/>
<gene>
    <name evidence="11" type="ORF">QV07_04545</name>
</gene>